<gene>
    <name evidence="1" type="ORF">HDG40_002501</name>
</gene>
<dbReference type="EMBL" id="JACHDD010000004">
    <property type="protein sequence ID" value="MBB5424356.1"/>
    <property type="molecule type" value="Genomic_DNA"/>
</dbReference>
<name>A0A7W8Q736_PARAM</name>
<accession>A0A7W8Q736</accession>
<organism evidence="1 2">
    <name type="scientific">Paraburkholderia atlantica</name>
    <dbReference type="NCBI Taxonomy" id="2654982"/>
    <lineage>
        <taxon>Bacteria</taxon>
        <taxon>Pseudomonadati</taxon>
        <taxon>Pseudomonadota</taxon>
        <taxon>Betaproteobacteria</taxon>
        <taxon>Burkholderiales</taxon>
        <taxon>Burkholderiaceae</taxon>
        <taxon>Paraburkholderia</taxon>
    </lineage>
</organism>
<dbReference type="Proteomes" id="UP000592780">
    <property type="component" value="Unassembled WGS sequence"/>
</dbReference>
<evidence type="ECO:0000313" key="2">
    <source>
        <dbReference type="Proteomes" id="UP000592780"/>
    </source>
</evidence>
<evidence type="ECO:0000313" key="1">
    <source>
        <dbReference type="EMBL" id="MBB5424356.1"/>
    </source>
</evidence>
<dbReference type="RefSeq" id="WP_176135849.1">
    <property type="nucleotide sequence ID" value="NZ_JBNDLN010000001.1"/>
</dbReference>
<protein>
    <submittedName>
        <fullName evidence="1">Uncharacterized protein</fullName>
    </submittedName>
</protein>
<sequence length="113" mass="12445">MGPPRSVFARRERRKAANLESLLARDSARTGAGALVGAAAEDARQIAALRPDRFCVIWRSVHANPFRNIAAPSGWVWLDKSVRHPPVRAPINMTDQNRASASSVPHRLFDPVL</sequence>
<dbReference type="AlphaFoldDB" id="A0A7W8Q736"/>
<comment type="caution">
    <text evidence="1">The sequence shown here is derived from an EMBL/GenBank/DDBJ whole genome shotgun (WGS) entry which is preliminary data.</text>
</comment>
<proteinExistence type="predicted"/>
<keyword evidence="2" id="KW-1185">Reference proteome</keyword>
<reference evidence="1 2" key="1">
    <citation type="submission" date="2020-08" db="EMBL/GenBank/DDBJ databases">
        <title>Genomic Encyclopedia of Type Strains, Phase IV (KMG-V): Genome sequencing to study the core and pangenomes of soil and plant-associated prokaryotes.</title>
        <authorList>
            <person name="Whitman W."/>
        </authorList>
    </citation>
    <scope>NUCLEOTIDE SEQUENCE [LARGE SCALE GENOMIC DNA]</scope>
    <source>
        <strain evidence="1 2">JPY158</strain>
    </source>
</reference>